<protein>
    <submittedName>
        <fullName evidence="13">ATPase P</fullName>
    </submittedName>
</protein>
<dbReference type="AlphaFoldDB" id="A0A2A6RMY2"/>
<keyword evidence="7 11" id="KW-0067">ATP-binding</keyword>
<dbReference type="GO" id="GO:0046872">
    <property type="term" value="F:metal ion binding"/>
    <property type="evidence" value="ECO:0007669"/>
    <property type="project" value="UniProtKB-KW"/>
</dbReference>
<keyword evidence="14" id="KW-1185">Reference proteome</keyword>
<evidence type="ECO:0000256" key="5">
    <source>
        <dbReference type="ARBA" id="ARBA00022723"/>
    </source>
</evidence>
<dbReference type="EMBL" id="NQWI01000013">
    <property type="protein sequence ID" value="PDW04261.1"/>
    <property type="molecule type" value="Genomic_DNA"/>
</dbReference>
<dbReference type="InterPro" id="IPR006121">
    <property type="entry name" value="HMA_dom"/>
</dbReference>
<evidence type="ECO:0000256" key="10">
    <source>
        <dbReference type="ARBA" id="ARBA00023136"/>
    </source>
</evidence>
<accession>A0A2A6RMY2</accession>
<evidence type="ECO:0000256" key="11">
    <source>
        <dbReference type="RuleBase" id="RU362081"/>
    </source>
</evidence>
<dbReference type="FunFam" id="2.70.150.10:FF:000002">
    <property type="entry name" value="Copper-transporting ATPase 1, putative"/>
    <property type="match status" value="1"/>
</dbReference>
<evidence type="ECO:0000313" key="13">
    <source>
        <dbReference type="EMBL" id="PDW04261.1"/>
    </source>
</evidence>
<keyword evidence="8" id="KW-1278">Translocase</keyword>
<dbReference type="InterPro" id="IPR023299">
    <property type="entry name" value="ATPase_P-typ_cyto_dom_N"/>
</dbReference>
<sequence>MQTLELRVVGMDCAECAHHVQTALAALPGVAEVQVLLAAEKALVRLDPQSVDRQTLAQAVEAAGYHVPTDATQHAPNAPPHHGPNVANQVLTLFGLVFGAVLLVVVLGEWLGLFAALTAQVPFWLGAALVILAGWSLFANVLRAARRGQVLAHTLMSLGALAALVVGEWPTAAVVVFFMRIGEYAEQFTAARARRAVRNLTALAPQQARIEREGTTFMLPLHEVQPGDLVIVRPGEQIPVDGEVLTGQATVNQAAITGESMPIEAMPGTPVFAASIIQFGSLRLRATRIGADSTFGKVIRLVEEAETHRAEVQRLADRFSAWYLPVVILVALLTFILRGDALATAAVLVVACSCAFALATPIAMLASIGAAAKHGLMIKGGKYIEQLARADLLLVDKTGTLTLGRPQLTDVLPLATWSSDELLALAAAAEEGSEHPLAEAVRHAAHARGLQVPEAAHFSAIPGQGVRAIVSGQQIAVGNARMLQRLPPEIGNELATQGKSLLYVTIDGQLAGLLAAADTLRPEVAAALERARGLGIKRIEMLTGDNAAVAATLANELTIDYRADLLPEDKIAAVQAYQAEGYTVVMVGDGVNDAPALAQADIGIAMGAAGSDIALEAAHITLMRDDWRLVPQALAIAQRTMGVIRLNLGFTAAYNLIGLSLAASGILPPMLAAAAQSLPDLGILANSSRLLKWREERGWYNGP</sequence>
<dbReference type="InterPro" id="IPR051014">
    <property type="entry name" value="Cation_Transport_ATPase_IB"/>
</dbReference>
<dbReference type="PRINTS" id="PR00119">
    <property type="entry name" value="CATATPASE"/>
</dbReference>
<dbReference type="InterPro" id="IPR036412">
    <property type="entry name" value="HAD-like_sf"/>
</dbReference>
<dbReference type="NCBIfam" id="TIGR01512">
    <property type="entry name" value="ATPase-IB2_Cd"/>
    <property type="match status" value="1"/>
</dbReference>
<dbReference type="InterPro" id="IPR036163">
    <property type="entry name" value="HMA_dom_sf"/>
</dbReference>
<evidence type="ECO:0000256" key="8">
    <source>
        <dbReference type="ARBA" id="ARBA00022967"/>
    </source>
</evidence>
<evidence type="ECO:0000256" key="1">
    <source>
        <dbReference type="ARBA" id="ARBA00004651"/>
    </source>
</evidence>
<feature type="transmembrane region" description="Helical" evidence="11">
    <location>
        <begin position="319"/>
        <end position="337"/>
    </location>
</feature>
<dbReference type="PROSITE" id="PS01229">
    <property type="entry name" value="COF_2"/>
    <property type="match status" value="1"/>
</dbReference>
<organism evidence="13 14">
    <name type="scientific">Candidatus Viridilinea mediisalina</name>
    <dbReference type="NCBI Taxonomy" id="2024553"/>
    <lineage>
        <taxon>Bacteria</taxon>
        <taxon>Bacillati</taxon>
        <taxon>Chloroflexota</taxon>
        <taxon>Chloroflexia</taxon>
        <taxon>Chloroflexales</taxon>
        <taxon>Chloroflexineae</taxon>
        <taxon>Oscillochloridaceae</taxon>
        <taxon>Candidatus Viridilinea</taxon>
    </lineage>
</organism>
<evidence type="ECO:0000256" key="3">
    <source>
        <dbReference type="ARBA" id="ARBA00022448"/>
    </source>
</evidence>
<dbReference type="CDD" id="cd00371">
    <property type="entry name" value="HMA"/>
    <property type="match status" value="1"/>
</dbReference>
<dbReference type="InterPro" id="IPR008250">
    <property type="entry name" value="ATPase_P-typ_transduc_dom_A_sf"/>
</dbReference>
<comment type="similarity">
    <text evidence="2 11">Belongs to the cation transport ATPase (P-type) (TC 3.A.3) family. Type IB subfamily.</text>
</comment>
<dbReference type="InterPro" id="IPR001757">
    <property type="entry name" value="P_typ_ATPase"/>
</dbReference>
<evidence type="ECO:0000256" key="9">
    <source>
        <dbReference type="ARBA" id="ARBA00022989"/>
    </source>
</evidence>
<evidence type="ECO:0000256" key="7">
    <source>
        <dbReference type="ARBA" id="ARBA00022840"/>
    </source>
</evidence>
<feature type="transmembrane region" description="Helical" evidence="11">
    <location>
        <begin position="90"/>
        <end position="111"/>
    </location>
</feature>
<dbReference type="Gene3D" id="2.70.150.10">
    <property type="entry name" value="Calcium-transporting ATPase, cytoplasmic transduction domain A"/>
    <property type="match status" value="1"/>
</dbReference>
<dbReference type="Pfam" id="PF00403">
    <property type="entry name" value="HMA"/>
    <property type="match status" value="1"/>
</dbReference>
<dbReference type="PANTHER" id="PTHR48085">
    <property type="entry name" value="CADMIUM/ZINC-TRANSPORTING ATPASE HMA2-RELATED"/>
    <property type="match status" value="1"/>
</dbReference>
<dbReference type="SUPFAM" id="SSF55008">
    <property type="entry name" value="HMA, heavy metal-associated domain"/>
    <property type="match status" value="1"/>
</dbReference>
<reference evidence="14" key="1">
    <citation type="submission" date="2017-08" db="EMBL/GenBank/DDBJ databases">
        <authorList>
            <person name="Grouzdev D.S."/>
            <person name="Gaisin V.A."/>
            <person name="Rysina M.S."/>
            <person name="Gorlenko V.M."/>
        </authorList>
    </citation>
    <scope>NUCLEOTIDE SEQUENCE [LARGE SCALE GENOMIC DNA]</scope>
    <source>
        <strain evidence="14">Kir15-3F</strain>
    </source>
</reference>
<dbReference type="SUPFAM" id="SSF81665">
    <property type="entry name" value="Calcium ATPase, transmembrane domain M"/>
    <property type="match status" value="1"/>
</dbReference>
<dbReference type="InterPro" id="IPR023214">
    <property type="entry name" value="HAD_sf"/>
</dbReference>
<evidence type="ECO:0000256" key="6">
    <source>
        <dbReference type="ARBA" id="ARBA00022741"/>
    </source>
</evidence>
<dbReference type="OrthoDB" id="135399at2"/>
<dbReference type="Gene3D" id="3.40.50.1000">
    <property type="entry name" value="HAD superfamily/HAD-like"/>
    <property type="match status" value="1"/>
</dbReference>
<dbReference type="SFLD" id="SFLDG00002">
    <property type="entry name" value="C1.7:_P-type_atpase_like"/>
    <property type="match status" value="1"/>
</dbReference>
<keyword evidence="6 11" id="KW-0547">Nucleotide-binding</keyword>
<dbReference type="GO" id="GO:0005524">
    <property type="term" value="F:ATP binding"/>
    <property type="evidence" value="ECO:0007669"/>
    <property type="project" value="UniProtKB-UniRule"/>
</dbReference>
<dbReference type="NCBIfam" id="TIGR01525">
    <property type="entry name" value="ATPase-IB_hvy"/>
    <property type="match status" value="1"/>
</dbReference>
<keyword evidence="10 11" id="KW-0472">Membrane</keyword>
<keyword evidence="3" id="KW-0813">Transport</keyword>
<keyword evidence="5 11" id="KW-0479">Metal-binding</keyword>
<evidence type="ECO:0000313" key="14">
    <source>
        <dbReference type="Proteomes" id="UP000220527"/>
    </source>
</evidence>
<keyword evidence="11" id="KW-1003">Cell membrane</keyword>
<evidence type="ECO:0000256" key="2">
    <source>
        <dbReference type="ARBA" id="ARBA00006024"/>
    </source>
</evidence>
<dbReference type="GO" id="GO:0019829">
    <property type="term" value="F:ATPase-coupled monoatomic cation transmembrane transporter activity"/>
    <property type="evidence" value="ECO:0007669"/>
    <property type="project" value="InterPro"/>
</dbReference>
<dbReference type="SFLD" id="SFLDS00003">
    <property type="entry name" value="Haloacid_Dehalogenase"/>
    <property type="match status" value="1"/>
</dbReference>
<comment type="caution">
    <text evidence="13">The sequence shown here is derived from an EMBL/GenBank/DDBJ whole genome shotgun (WGS) entry which is preliminary data.</text>
</comment>
<dbReference type="Proteomes" id="UP000220527">
    <property type="component" value="Unassembled WGS sequence"/>
</dbReference>
<dbReference type="Gene3D" id="3.40.1110.10">
    <property type="entry name" value="Calcium-transporting ATPase, cytoplasmic domain N"/>
    <property type="match status" value="1"/>
</dbReference>
<gene>
    <name evidence="13" type="ORF">CJ255_04650</name>
</gene>
<dbReference type="PRINTS" id="PR00941">
    <property type="entry name" value="CDATPASE"/>
</dbReference>
<dbReference type="SUPFAM" id="SSF81653">
    <property type="entry name" value="Calcium ATPase, transduction domain A"/>
    <property type="match status" value="1"/>
</dbReference>
<feature type="transmembrane region" description="Helical" evidence="11">
    <location>
        <begin position="343"/>
        <end position="372"/>
    </location>
</feature>
<keyword evidence="9 11" id="KW-1133">Transmembrane helix</keyword>
<keyword evidence="4 11" id="KW-0812">Transmembrane</keyword>
<dbReference type="InterPro" id="IPR018303">
    <property type="entry name" value="ATPase_P-typ_P_site"/>
</dbReference>
<feature type="domain" description="HMA" evidence="12">
    <location>
        <begin position="2"/>
        <end position="68"/>
    </location>
</feature>
<dbReference type="GO" id="GO:0016887">
    <property type="term" value="F:ATP hydrolysis activity"/>
    <property type="evidence" value="ECO:0007669"/>
    <property type="project" value="InterPro"/>
</dbReference>
<dbReference type="PANTHER" id="PTHR48085:SF5">
    <property type="entry name" value="CADMIUM_ZINC-TRANSPORTING ATPASE HMA4-RELATED"/>
    <property type="match status" value="1"/>
</dbReference>
<dbReference type="Gene3D" id="3.30.70.100">
    <property type="match status" value="1"/>
</dbReference>
<feature type="transmembrane region" description="Helical" evidence="11">
    <location>
        <begin position="123"/>
        <end position="142"/>
    </location>
</feature>
<dbReference type="InterPro" id="IPR044492">
    <property type="entry name" value="P_typ_ATPase_HD_dom"/>
</dbReference>
<evidence type="ECO:0000259" key="12">
    <source>
        <dbReference type="PROSITE" id="PS50846"/>
    </source>
</evidence>
<evidence type="ECO:0000256" key="4">
    <source>
        <dbReference type="ARBA" id="ARBA00022692"/>
    </source>
</evidence>
<dbReference type="InterPro" id="IPR027256">
    <property type="entry name" value="P-typ_ATPase_IB"/>
</dbReference>
<dbReference type="Pfam" id="PF00122">
    <property type="entry name" value="E1-E2_ATPase"/>
    <property type="match status" value="1"/>
</dbReference>
<dbReference type="PROSITE" id="PS00154">
    <property type="entry name" value="ATPASE_E1_E2"/>
    <property type="match status" value="1"/>
</dbReference>
<dbReference type="SFLD" id="SFLDF00027">
    <property type="entry name" value="p-type_atpase"/>
    <property type="match status" value="1"/>
</dbReference>
<dbReference type="InterPro" id="IPR059000">
    <property type="entry name" value="ATPase_P-type_domA"/>
</dbReference>
<dbReference type="NCBIfam" id="TIGR01511">
    <property type="entry name" value="ATPase-IB1_Cu"/>
    <property type="match status" value="1"/>
</dbReference>
<name>A0A2A6RMY2_9CHLR</name>
<dbReference type="SUPFAM" id="SSF56784">
    <property type="entry name" value="HAD-like"/>
    <property type="match status" value="1"/>
</dbReference>
<comment type="subcellular location">
    <subcellularLocation>
        <location evidence="1">Cell membrane</location>
        <topology evidence="1">Multi-pass membrane protein</topology>
    </subcellularLocation>
</comment>
<dbReference type="FunFam" id="3.30.70.100:FF:000001">
    <property type="entry name" value="ATPase copper transporting beta"/>
    <property type="match status" value="1"/>
</dbReference>
<dbReference type="PROSITE" id="PS50846">
    <property type="entry name" value="HMA_2"/>
    <property type="match status" value="1"/>
</dbReference>
<dbReference type="NCBIfam" id="TIGR01494">
    <property type="entry name" value="ATPase_P-type"/>
    <property type="match status" value="1"/>
</dbReference>
<dbReference type="GO" id="GO:0005886">
    <property type="term" value="C:plasma membrane"/>
    <property type="evidence" value="ECO:0007669"/>
    <property type="project" value="UniProtKB-SubCell"/>
</dbReference>
<dbReference type="Pfam" id="PF00702">
    <property type="entry name" value="Hydrolase"/>
    <property type="match status" value="1"/>
</dbReference>
<proteinExistence type="inferred from homology"/>
<dbReference type="InterPro" id="IPR023298">
    <property type="entry name" value="ATPase_P-typ_TM_dom_sf"/>
</dbReference>